<evidence type="ECO:0000256" key="4">
    <source>
        <dbReference type="ARBA" id="ARBA00022989"/>
    </source>
</evidence>
<feature type="transmembrane region" description="Helical" evidence="6">
    <location>
        <begin position="232"/>
        <end position="252"/>
    </location>
</feature>
<keyword evidence="8" id="KW-0131">Cell cycle</keyword>
<feature type="transmembrane region" description="Helical" evidence="6">
    <location>
        <begin position="643"/>
        <end position="669"/>
    </location>
</feature>
<feature type="transmembrane region" description="Helical" evidence="6">
    <location>
        <begin position="733"/>
        <end position="754"/>
    </location>
</feature>
<reference evidence="8 9" key="1">
    <citation type="journal article" date="2015" name="Genome Announc.">
        <title>Expanding the biotechnology potential of lactobacilli through comparative genomics of 213 strains and associated genera.</title>
        <authorList>
            <person name="Sun Z."/>
            <person name="Harris H.M."/>
            <person name="McCann A."/>
            <person name="Guo C."/>
            <person name="Argimon S."/>
            <person name="Zhang W."/>
            <person name="Yang X."/>
            <person name="Jeffery I.B."/>
            <person name="Cooney J.C."/>
            <person name="Kagawa T.F."/>
            <person name="Liu W."/>
            <person name="Song Y."/>
            <person name="Salvetti E."/>
            <person name="Wrobel A."/>
            <person name="Rasinkangas P."/>
            <person name="Parkhill J."/>
            <person name="Rea M.C."/>
            <person name="O'Sullivan O."/>
            <person name="Ritari J."/>
            <person name="Douillard F.P."/>
            <person name="Paul Ross R."/>
            <person name="Yang R."/>
            <person name="Briner A.E."/>
            <person name="Felis G.E."/>
            <person name="de Vos W.M."/>
            <person name="Barrangou R."/>
            <person name="Klaenhammer T.R."/>
            <person name="Caufield P.W."/>
            <person name="Cui Y."/>
            <person name="Zhang H."/>
            <person name="O'Toole P.W."/>
        </authorList>
    </citation>
    <scope>NUCLEOTIDE SEQUENCE [LARGE SCALE GENOMIC DNA]</scope>
    <source>
        <strain evidence="8 9">DSM 20690</strain>
    </source>
</reference>
<dbReference type="PATRIC" id="fig|1122148.6.peg.72"/>
<feature type="transmembrane region" description="Helical" evidence="6">
    <location>
        <begin position="20"/>
        <end position="38"/>
    </location>
</feature>
<feature type="domain" description="SSD" evidence="7">
    <location>
        <begin position="587"/>
        <end position="755"/>
    </location>
</feature>
<dbReference type="STRING" id="53444.AYR59_01245"/>
<gene>
    <name evidence="8" type="ORF">IV52_GL000066</name>
</gene>
<keyword evidence="2" id="KW-1003">Cell membrane</keyword>
<dbReference type="AlphaFoldDB" id="A0A0R2K026"/>
<feature type="transmembrane region" description="Helical" evidence="6">
    <location>
        <begin position="702"/>
        <end position="721"/>
    </location>
</feature>
<feature type="transmembrane region" description="Helical" evidence="6">
    <location>
        <begin position="202"/>
        <end position="225"/>
    </location>
</feature>
<comment type="caution">
    <text evidence="8">The sequence shown here is derived from an EMBL/GenBank/DDBJ whole genome shotgun (WGS) entry which is preliminary data.</text>
</comment>
<keyword evidence="3 6" id="KW-0812">Transmembrane</keyword>
<feature type="transmembrane region" description="Helical" evidence="6">
    <location>
        <begin position="178"/>
        <end position="196"/>
    </location>
</feature>
<proteinExistence type="predicted"/>
<evidence type="ECO:0000313" key="9">
    <source>
        <dbReference type="Proteomes" id="UP000051565"/>
    </source>
</evidence>
<dbReference type="RefSeq" id="WP_054646575.1">
    <property type="nucleotide sequence ID" value="NZ_FUXS01000006.1"/>
</dbReference>
<dbReference type="InterPro" id="IPR050545">
    <property type="entry name" value="Mycobact_MmpL"/>
</dbReference>
<feature type="domain" description="SSD" evidence="7">
    <location>
        <begin position="236"/>
        <end position="327"/>
    </location>
</feature>
<dbReference type="Proteomes" id="UP000051565">
    <property type="component" value="Unassembled WGS sequence"/>
</dbReference>
<feature type="transmembrane region" description="Helical" evidence="6">
    <location>
        <begin position="613"/>
        <end position="636"/>
    </location>
</feature>
<evidence type="ECO:0000256" key="5">
    <source>
        <dbReference type="ARBA" id="ARBA00023136"/>
    </source>
</evidence>
<evidence type="ECO:0000256" key="3">
    <source>
        <dbReference type="ARBA" id="ARBA00022692"/>
    </source>
</evidence>
<keyword evidence="4 6" id="KW-1133">Transmembrane helix</keyword>
<feature type="transmembrane region" description="Helical" evidence="6">
    <location>
        <begin position="272"/>
        <end position="296"/>
    </location>
</feature>
<dbReference type="InterPro" id="IPR004869">
    <property type="entry name" value="MMPL_dom"/>
</dbReference>
<dbReference type="PANTHER" id="PTHR33406:SF13">
    <property type="entry name" value="MEMBRANE PROTEIN YDFJ"/>
    <property type="match status" value="1"/>
</dbReference>
<keyword evidence="8" id="KW-0132">Cell division</keyword>
<dbReference type="OrthoDB" id="7051771at2"/>
<feature type="transmembrane region" description="Helical" evidence="6">
    <location>
        <begin position="303"/>
        <end position="325"/>
    </location>
</feature>
<evidence type="ECO:0000313" key="8">
    <source>
        <dbReference type="EMBL" id="KRN80492.1"/>
    </source>
</evidence>
<comment type="subcellular location">
    <subcellularLocation>
        <location evidence="1">Cell membrane</location>
        <topology evidence="1">Multi-pass membrane protein</topology>
    </subcellularLocation>
</comment>
<dbReference type="Gene3D" id="1.20.1640.10">
    <property type="entry name" value="Multidrug efflux transporter AcrB transmembrane domain"/>
    <property type="match status" value="2"/>
</dbReference>
<dbReference type="InterPro" id="IPR000731">
    <property type="entry name" value="SSD"/>
</dbReference>
<protein>
    <submittedName>
        <fullName evidence="8">RND superfamily resistance-nodulation-cell division proton (H+) antiporter</fullName>
    </submittedName>
</protein>
<keyword evidence="9" id="KW-1185">Reference proteome</keyword>
<dbReference type="EMBL" id="JQBT01000010">
    <property type="protein sequence ID" value="KRN80492.1"/>
    <property type="molecule type" value="Genomic_DNA"/>
</dbReference>
<dbReference type="PROSITE" id="PS50156">
    <property type="entry name" value="SSD"/>
    <property type="match status" value="2"/>
</dbReference>
<organism evidence="8 9">
    <name type="scientific">Fructilactobacillus lindneri DSM 20690 = JCM 11027</name>
    <dbReference type="NCBI Taxonomy" id="1122148"/>
    <lineage>
        <taxon>Bacteria</taxon>
        <taxon>Bacillati</taxon>
        <taxon>Bacillota</taxon>
        <taxon>Bacilli</taxon>
        <taxon>Lactobacillales</taxon>
        <taxon>Lactobacillaceae</taxon>
        <taxon>Fructilactobacillus</taxon>
    </lineage>
</organism>
<dbReference type="PANTHER" id="PTHR33406">
    <property type="entry name" value="MEMBRANE PROTEIN MJ1562-RELATED"/>
    <property type="match status" value="1"/>
</dbReference>
<evidence type="ECO:0000256" key="6">
    <source>
        <dbReference type="SAM" id="Phobius"/>
    </source>
</evidence>
<dbReference type="GeneID" id="61249506"/>
<dbReference type="Pfam" id="PF03176">
    <property type="entry name" value="MMPL"/>
    <property type="match status" value="2"/>
</dbReference>
<dbReference type="GO" id="GO:0005886">
    <property type="term" value="C:plasma membrane"/>
    <property type="evidence" value="ECO:0007669"/>
    <property type="project" value="UniProtKB-SubCell"/>
</dbReference>
<evidence type="ECO:0000259" key="7">
    <source>
        <dbReference type="PROSITE" id="PS50156"/>
    </source>
</evidence>
<sequence>MKSWLNKLGKWIFQNKWKTLLGWLVILVVFVGTLAHLGSNFEQNLKISGIPSTDVQKTIKHEFHRNLSSGTMNVVLQGKKGDITKAKTKQDISKQINELKGTDDIKTISNPYQTQAISKDKSTTYVQITFKKDARLVPDKSINNVKSHFNQLKHQNLKVAFNGTVNIVKTDIGGLSEIVGIAIAFILLMILFRSFVTAGMPIISALVGLGTGLILITVGTNFFTVTDVAKTLSVMLSLAVGIDYALFIVHRYRTELNKHDEPSAAMGAALSSAGSSVLFAGVTVIIAVSGLSIIGIDFLTQMGLAAAVSVIFSVLSALTFLPALISLGHKFIKPEKDSTESKVKHAGWFTNMIAHRPLVSAILAVVILLGMAIPSMHMRLGMPYDGALPTNNTKRQAYDMMTDKFGAGINSQLIGIIEFDKGTSNVEKEKSIKKTIHKINNMKDVSMIVPMENKAALNKFQSKEYQAQVKADGETYVKQRVMTAMQQNPQMNSSQQQALMKQATSEYQNQVKAKMKKAVMSPVQMSSNHKYAMFVVIPKTGPASARTENLAKEINSYSKDNQNDLHSKIVLSGSNAVNIDITEKLNKAIPVFATLVMLLAFVLLMIVFRSFVIPLVTMVGFGLSLLASFGMVTLVIQDGFLKSLFGISVGAPVLAFLPVIAIGVLFGLAMDYEVFMVSRIREEYLATHDNEYSVKVGIKTSGPVIITAALIMIAVFGSFILSPDPTIKSIGIMLSFGVFFDAFLVRMIFVPSMIRLFGKYNWKFPKFKQK</sequence>
<feature type="transmembrane region" description="Helical" evidence="6">
    <location>
        <begin position="588"/>
        <end position="607"/>
    </location>
</feature>
<name>A0A0R2K026_9LACO</name>
<accession>A0A0R2K026</accession>
<evidence type="ECO:0000256" key="2">
    <source>
        <dbReference type="ARBA" id="ARBA00022475"/>
    </source>
</evidence>
<keyword evidence="5 6" id="KW-0472">Membrane</keyword>
<dbReference type="GO" id="GO:0051301">
    <property type="term" value="P:cell division"/>
    <property type="evidence" value="ECO:0007669"/>
    <property type="project" value="UniProtKB-KW"/>
</dbReference>
<evidence type="ECO:0000256" key="1">
    <source>
        <dbReference type="ARBA" id="ARBA00004651"/>
    </source>
</evidence>
<dbReference type="SUPFAM" id="SSF82866">
    <property type="entry name" value="Multidrug efflux transporter AcrB transmembrane domain"/>
    <property type="match status" value="2"/>
</dbReference>
<feature type="transmembrane region" description="Helical" evidence="6">
    <location>
        <begin position="353"/>
        <end position="373"/>
    </location>
</feature>